<evidence type="ECO:0000313" key="1">
    <source>
        <dbReference type="EMBL" id="QHT68973.1"/>
    </source>
</evidence>
<dbReference type="Proteomes" id="UP000480178">
    <property type="component" value="Chromosome"/>
</dbReference>
<organism evidence="1 2">
    <name type="scientific">Rhodocytophaga rosea</name>
    <dbReference type="NCBI Taxonomy" id="2704465"/>
    <lineage>
        <taxon>Bacteria</taxon>
        <taxon>Pseudomonadati</taxon>
        <taxon>Bacteroidota</taxon>
        <taxon>Cytophagia</taxon>
        <taxon>Cytophagales</taxon>
        <taxon>Rhodocytophagaceae</taxon>
        <taxon>Rhodocytophaga</taxon>
    </lineage>
</organism>
<gene>
    <name evidence="1" type="ORF">GXP67_21125</name>
</gene>
<keyword evidence="2" id="KW-1185">Reference proteome</keyword>
<evidence type="ECO:0000313" key="2">
    <source>
        <dbReference type="Proteomes" id="UP000480178"/>
    </source>
</evidence>
<protein>
    <submittedName>
        <fullName evidence="1">Uncharacterized protein</fullName>
    </submittedName>
</protein>
<reference evidence="1 2" key="1">
    <citation type="submission" date="2020-01" db="EMBL/GenBank/DDBJ databases">
        <authorList>
            <person name="Kim M.K."/>
        </authorList>
    </citation>
    <scope>NUCLEOTIDE SEQUENCE [LARGE SCALE GENOMIC DNA]</scope>
    <source>
        <strain evidence="1 2">172606-1</strain>
    </source>
</reference>
<dbReference type="EMBL" id="CP048222">
    <property type="protein sequence ID" value="QHT68973.1"/>
    <property type="molecule type" value="Genomic_DNA"/>
</dbReference>
<sequence>MNQGYDNALLSPGRDGKDIYNSLKQQFPAEALFLEKGTTYRPIKIGLDQLQLIAKALKGGYGCNQ</sequence>
<dbReference type="KEGG" id="rhoz:GXP67_21125"/>
<name>A0A6C0GMW0_9BACT</name>
<proteinExistence type="predicted"/>
<accession>A0A6C0GMW0</accession>
<dbReference type="RefSeq" id="WP_162444968.1">
    <property type="nucleotide sequence ID" value="NZ_CP048222.1"/>
</dbReference>
<dbReference type="AlphaFoldDB" id="A0A6C0GMW0"/>